<name>A0A4P7UAP6_9ACTN</name>
<dbReference type="InterPro" id="IPR022029">
    <property type="entry name" value="YoaR-like_PG-bd"/>
</dbReference>
<evidence type="ECO:0000313" key="3">
    <source>
        <dbReference type="EMBL" id="QCC76661.1"/>
    </source>
</evidence>
<evidence type="ECO:0000256" key="1">
    <source>
        <dbReference type="SAM" id="MobiDB-lite"/>
    </source>
</evidence>
<dbReference type="OrthoDB" id="9813301at2"/>
<dbReference type="PANTHER" id="PTHR35788:SF1">
    <property type="entry name" value="EXPORTED PROTEIN"/>
    <property type="match status" value="1"/>
</dbReference>
<dbReference type="RefSeq" id="WP_135831710.1">
    <property type="nucleotide sequence ID" value="NZ_CP038462.1"/>
</dbReference>
<feature type="domain" description="YoaR-like putative peptidoglycan binding" evidence="2">
    <location>
        <begin position="101"/>
        <end position="201"/>
    </location>
</feature>
<dbReference type="PANTHER" id="PTHR35788">
    <property type="entry name" value="EXPORTED PROTEIN-RELATED"/>
    <property type="match status" value="1"/>
</dbReference>
<dbReference type="Proteomes" id="UP000297025">
    <property type="component" value="Chromosome"/>
</dbReference>
<feature type="region of interest" description="Disordered" evidence="1">
    <location>
        <begin position="44"/>
        <end position="72"/>
    </location>
</feature>
<dbReference type="InterPro" id="IPR007391">
    <property type="entry name" value="Vancomycin_resist_VanW"/>
</dbReference>
<feature type="compositionally biased region" description="Basic residues" evidence="1">
    <location>
        <begin position="46"/>
        <end position="66"/>
    </location>
</feature>
<protein>
    <recommendedName>
        <fullName evidence="2">YoaR-like putative peptidoglycan binding domain-containing protein</fullName>
    </recommendedName>
</protein>
<reference evidence="3 4" key="1">
    <citation type="journal article" date="2008" name="Int. J. Syst. Evol. Microbiol.">
        <title>Nocardioides daphniae sp. nov., isolated from Daphnia cucullata (Crustacea: Cladocera).</title>
        <authorList>
            <person name="Toth E.M."/>
            <person name="Keki Z."/>
            <person name="Homonnay Z.G."/>
            <person name="Borsodi A.K."/>
            <person name="Marialigeti K."/>
            <person name="Schumann P."/>
        </authorList>
    </citation>
    <scope>NUCLEOTIDE SEQUENCE [LARGE SCALE GENOMIC DNA]</scope>
    <source>
        <strain evidence="3 4">JCM 16608</strain>
    </source>
</reference>
<organism evidence="3 4">
    <name type="scientific">Nocardioides daphniae</name>
    <dbReference type="NCBI Taxonomy" id="402297"/>
    <lineage>
        <taxon>Bacteria</taxon>
        <taxon>Bacillati</taxon>
        <taxon>Actinomycetota</taxon>
        <taxon>Actinomycetes</taxon>
        <taxon>Propionibacteriales</taxon>
        <taxon>Nocardioidaceae</taxon>
        <taxon>Nocardioides</taxon>
    </lineage>
</organism>
<accession>A0A4P7UAP6</accession>
<dbReference type="KEGG" id="ndp:E2C04_04525"/>
<feature type="region of interest" description="Disordered" evidence="1">
    <location>
        <begin position="1"/>
        <end position="22"/>
    </location>
</feature>
<dbReference type="InterPro" id="IPR052913">
    <property type="entry name" value="Glycopeptide_resist_protein"/>
</dbReference>
<dbReference type="Pfam" id="PF12229">
    <property type="entry name" value="PG_binding_4"/>
    <property type="match status" value="1"/>
</dbReference>
<dbReference type="EMBL" id="CP038462">
    <property type="protein sequence ID" value="QCC76661.1"/>
    <property type="molecule type" value="Genomic_DNA"/>
</dbReference>
<dbReference type="AlphaFoldDB" id="A0A4P7UAP6"/>
<evidence type="ECO:0000313" key="4">
    <source>
        <dbReference type="Proteomes" id="UP000297025"/>
    </source>
</evidence>
<evidence type="ECO:0000259" key="2">
    <source>
        <dbReference type="Pfam" id="PF12229"/>
    </source>
</evidence>
<gene>
    <name evidence="3" type="ORF">E2C04_04525</name>
</gene>
<feature type="compositionally biased region" description="Polar residues" evidence="1">
    <location>
        <begin position="1"/>
        <end position="15"/>
    </location>
</feature>
<dbReference type="Pfam" id="PF04294">
    <property type="entry name" value="VanW"/>
    <property type="match status" value="1"/>
</dbReference>
<sequence>MFASKPESSSAPTSAEDSEEKAGGRVVVGVLLGIVLLIGGALRGRPPGHRRQGAPRYDRGRRRHRGHTTEEAEELLRDGLADRVDQPLELVVGDEKRSVVPREAGLTVDYAESVEAAGGGDSWSPERLWTYFTGGHDLDARVDLDEPTFDTLLDELGEEYGNPPVDGEVTFVDGRIRTTEPKAGEALDPEVARKALLTAYLGPSQVVELELDEQQPEIDEADVSAALNDFANAAVSEPVELVFDETTVRLSPKEYTKAIAMEPVDGALEPKLRPKLLKAVLADALAGDGGPVEATVAIRNGAPVVVPDKPGVAFSQKEVNDLFLDLVTAESGQRRATVEAEVARSDFRTQDAEALNIKEVVADVTTQFPYAEYRNINIGRAAELVDGTVLKPGETFSMNDTVGERTRANGFTEGFMIADGVFKEDLGGGVSQMATTLFNGGFFAGLEDVEHKPHSFYISRYPVGREATVAWGSVDLKFRNNTDHGVLIEAKVTPATPSSQGVVRVRMWSTKVWDIKAVTGNRYNFTQPKTRTMTTSNCVPNTGYGGFDIDVKRVFRKPGSSKVVRTENFHTTYTPSDTVVCKKP</sequence>
<proteinExistence type="predicted"/>